<evidence type="ECO:0000313" key="1">
    <source>
        <dbReference type="EMBL" id="MPM96205.1"/>
    </source>
</evidence>
<accession>A0A645E3W3</accession>
<protein>
    <submittedName>
        <fullName evidence="1">Uncharacterized protein</fullName>
    </submittedName>
</protein>
<reference evidence="1" key="1">
    <citation type="submission" date="2019-08" db="EMBL/GenBank/DDBJ databases">
        <authorList>
            <person name="Kucharzyk K."/>
            <person name="Murdoch R.W."/>
            <person name="Higgins S."/>
            <person name="Loffler F."/>
        </authorList>
    </citation>
    <scope>NUCLEOTIDE SEQUENCE</scope>
</reference>
<proteinExistence type="predicted"/>
<name>A0A645E3W3_9ZZZZ</name>
<comment type="caution">
    <text evidence="1">The sequence shown here is derived from an EMBL/GenBank/DDBJ whole genome shotgun (WGS) entry which is preliminary data.</text>
</comment>
<dbReference type="EMBL" id="VSSQ01042597">
    <property type="protein sequence ID" value="MPM96205.1"/>
    <property type="molecule type" value="Genomic_DNA"/>
</dbReference>
<gene>
    <name evidence="1" type="ORF">SDC9_143363</name>
</gene>
<organism evidence="1">
    <name type="scientific">bioreactor metagenome</name>
    <dbReference type="NCBI Taxonomy" id="1076179"/>
    <lineage>
        <taxon>unclassified sequences</taxon>
        <taxon>metagenomes</taxon>
        <taxon>ecological metagenomes</taxon>
    </lineage>
</organism>
<sequence length="82" mass="8838">MQPVLANLPRLAIGHEFVGVQRHVKIEVVVDHHLQGAPCKALALVCVDGFAVDAPFGTIAIGIDTPAGFQLLQKLRRKGFVE</sequence>
<dbReference type="AlphaFoldDB" id="A0A645E3W3"/>